<gene>
    <name evidence="2" type="ORF">K493DRAFT_151039</name>
</gene>
<feature type="non-terminal residue" evidence="2">
    <location>
        <position position="174"/>
    </location>
</feature>
<dbReference type="Proteomes" id="UP000193498">
    <property type="component" value="Unassembled WGS sequence"/>
</dbReference>
<dbReference type="CDD" id="cd03263">
    <property type="entry name" value="ABC_subfamily_A"/>
    <property type="match status" value="1"/>
</dbReference>
<keyword evidence="3" id="KW-1185">Reference proteome</keyword>
<comment type="caution">
    <text evidence="2">The sequence shown here is derived from an EMBL/GenBank/DDBJ whole genome shotgun (WGS) entry which is preliminary data.</text>
</comment>
<dbReference type="EMBL" id="MCFE01000935">
    <property type="protein sequence ID" value="ORX76527.1"/>
    <property type="molecule type" value="Genomic_DNA"/>
</dbReference>
<dbReference type="Gene3D" id="3.40.50.300">
    <property type="entry name" value="P-loop containing nucleotide triphosphate hydrolases"/>
    <property type="match status" value="1"/>
</dbReference>
<sequence>LSLKGLTKVYGNSQTPAVDLLSINMYEGQVVSFLGHNGCGKSTTISMLTGMIPITSGDAINNGYSVRWDLQQVCQRLGVCPQHDILWDRLTVRQTLTLYAGLKGVPNSKISGNVEKFIAQTGLLEKADSYVQTLSGGQKQKLSVAIAFIGDSKVVFLDEPTSGMDPYSRRSTWD</sequence>
<dbReference type="InterPro" id="IPR027417">
    <property type="entry name" value="P-loop_NTPase"/>
</dbReference>
<feature type="domain" description="ABC transporter" evidence="1">
    <location>
        <begin position="21"/>
        <end position="162"/>
    </location>
</feature>
<evidence type="ECO:0000313" key="2">
    <source>
        <dbReference type="EMBL" id="ORX76527.1"/>
    </source>
</evidence>
<dbReference type="InParanoid" id="A0A1Y1WSL8"/>
<dbReference type="PANTHER" id="PTHR19229">
    <property type="entry name" value="ATP-BINDING CASSETTE TRANSPORTER SUBFAMILY A ABCA"/>
    <property type="match status" value="1"/>
</dbReference>
<evidence type="ECO:0000313" key="3">
    <source>
        <dbReference type="Proteomes" id="UP000193498"/>
    </source>
</evidence>
<feature type="non-terminal residue" evidence="2">
    <location>
        <position position="1"/>
    </location>
</feature>
<dbReference type="GO" id="GO:0005319">
    <property type="term" value="F:lipid transporter activity"/>
    <property type="evidence" value="ECO:0007669"/>
    <property type="project" value="TreeGrafter"/>
</dbReference>
<reference evidence="2 3" key="1">
    <citation type="submission" date="2016-07" db="EMBL/GenBank/DDBJ databases">
        <title>Pervasive Adenine N6-methylation of Active Genes in Fungi.</title>
        <authorList>
            <consortium name="DOE Joint Genome Institute"/>
            <person name="Mondo S.J."/>
            <person name="Dannebaum R.O."/>
            <person name="Kuo R.C."/>
            <person name="Labutti K."/>
            <person name="Haridas S."/>
            <person name="Kuo A."/>
            <person name="Salamov A."/>
            <person name="Ahrendt S.R."/>
            <person name="Lipzen A."/>
            <person name="Sullivan W."/>
            <person name="Andreopoulos W.B."/>
            <person name="Clum A."/>
            <person name="Lindquist E."/>
            <person name="Daum C."/>
            <person name="Ramamoorthy G.K."/>
            <person name="Gryganskyi A."/>
            <person name="Culley D."/>
            <person name="Magnuson J.K."/>
            <person name="James T.Y."/>
            <person name="O'Malley M.A."/>
            <person name="Stajich J.E."/>
            <person name="Spatafora J.W."/>
            <person name="Visel A."/>
            <person name="Grigoriev I.V."/>
        </authorList>
    </citation>
    <scope>NUCLEOTIDE SEQUENCE [LARGE SCALE GENOMIC DNA]</scope>
    <source>
        <strain evidence="2 3">CBS 931.73</strain>
    </source>
</reference>
<dbReference type="GO" id="GO:0016887">
    <property type="term" value="F:ATP hydrolysis activity"/>
    <property type="evidence" value="ECO:0007669"/>
    <property type="project" value="InterPro"/>
</dbReference>
<dbReference type="AlphaFoldDB" id="A0A1Y1WSL8"/>
<dbReference type="PROSITE" id="PS00211">
    <property type="entry name" value="ABC_TRANSPORTER_1"/>
    <property type="match status" value="1"/>
</dbReference>
<evidence type="ECO:0000259" key="1">
    <source>
        <dbReference type="Pfam" id="PF00005"/>
    </source>
</evidence>
<dbReference type="PANTHER" id="PTHR19229:SF250">
    <property type="entry name" value="ABC TRANSPORTER DOMAIN-CONTAINING PROTEIN-RELATED"/>
    <property type="match status" value="1"/>
</dbReference>
<dbReference type="Pfam" id="PF00005">
    <property type="entry name" value="ABC_tran"/>
    <property type="match status" value="1"/>
</dbReference>
<dbReference type="InterPro" id="IPR003439">
    <property type="entry name" value="ABC_transporter-like_ATP-bd"/>
</dbReference>
<dbReference type="GO" id="GO:0016020">
    <property type="term" value="C:membrane"/>
    <property type="evidence" value="ECO:0007669"/>
    <property type="project" value="InterPro"/>
</dbReference>
<name>A0A1Y1WSL8_9FUNG</name>
<dbReference type="OrthoDB" id="2109100at2759"/>
<accession>A0A1Y1WSL8</accession>
<proteinExistence type="predicted"/>
<dbReference type="GO" id="GO:0140359">
    <property type="term" value="F:ABC-type transporter activity"/>
    <property type="evidence" value="ECO:0007669"/>
    <property type="project" value="InterPro"/>
</dbReference>
<dbReference type="InterPro" id="IPR026082">
    <property type="entry name" value="ABCA"/>
</dbReference>
<dbReference type="InterPro" id="IPR017871">
    <property type="entry name" value="ABC_transporter-like_CS"/>
</dbReference>
<dbReference type="GO" id="GO:0005524">
    <property type="term" value="F:ATP binding"/>
    <property type="evidence" value="ECO:0007669"/>
    <property type="project" value="InterPro"/>
</dbReference>
<dbReference type="SUPFAM" id="SSF52540">
    <property type="entry name" value="P-loop containing nucleoside triphosphate hydrolases"/>
    <property type="match status" value="1"/>
</dbReference>
<protein>
    <submittedName>
        <fullName evidence="2">p-loop containing nucleoside triphosphate hydrolase protein</fullName>
    </submittedName>
</protein>
<dbReference type="STRING" id="1314790.A0A1Y1WSL8"/>
<organism evidence="2 3">
    <name type="scientific">Basidiobolus meristosporus CBS 931.73</name>
    <dbReference type="NCBI Taxonomy" id="1314790"/>
    <lineage>
        <taxon>Eukaryota</taxon>
        <taxon>Fungi</taxon>
        <taxon>Fungi incertae sedis</taxon>
        <taxon>Zoopagomycota</taxon>
        <taxon>Entomophthoromycotina</taxon>
        <taxon>Basidiobolomycetes</taxon>
        <taxon>Basidiobolales</taxon>
        <taxon>Basidiobolaceae</taxon>
        <taxon>Basidiobolus</taxon>
    </lineage>
</organism>
<keyword evidence="2" id="KW-0378">Hydrolase</keyword>